<organism evidence="2 3">
    <name type="scientific">Clavibacter michiganensis</name>
    <dbReference type="NCBI Taxonomy" id="28447"/>
    <lineage>
        <taxon>Bacteria</taxon>
        <taxon>Bacillati</taxon>
        <taxon>Actinomycetota</taxon>
        <taxon>Actinomycetes</taxon>
        <taxon>Micrococcales</taxon>
        <taxon>Microbacteriaceae</taxon>
        <taxon>Clavibacter</taxon>
    </lineage>
</organism>
<feature type="region of interest" description="Disordered" evidence="1">
    <location>
        <begin position="134"/>
        <end position="154"/>
    </location>
</feature>
<dbReference type="Proteomes" id="UP000239241">
    <property type="component" value="Unassembled WGS sequence"/>
</dbReference>
<reference evidence="2 3" key="1">
    <citation type="submission" date="2018-02" db="EMBL/GenBank/DDBJ databases">
        <title>Bacteriophage NCPPB3778 and a type I-E CRISPR drive the evolution of the US Biological Select Agent, Rathayibacter toxicus.</title>
        <authorList>
            <person name="Davis E.W.II."/>
            <person name="Tabima J.F."/>
            <person name="Weisberg A.J."/>
            <person name="Lopes L.D."/>
            <person name="Wiseman M.S."/>
            <person name="Wiseman M.S."/>
            <person name="Pupko T."/>
            <person name="Belcher M.S."/>
            <person name="Sechler A.J."/>
            <person name="Tancos M.A."/>
            <person name="Schroeder B.K."/>
            <person name="Murray T.D."/>
            <person name="Luster D.G."/>
            <person name="Schneider W.L."/>
            <person name="Rogers E."/>
            <person name="Andreote F.D."/>
            <person name="Grunwald N.J."/>
            <person name="Putnam M.L."/>
            <person name="Chang J.H."/>
        </authorList>
    </citation>
    <scope>NUCLEOTIDE SEQUENCE [LARGE SCALE GENOMIC DNA]</scope>
    <source>
        <strain evidence="2 3">AY1B3</strain>
    </source>
</reference>
<gene>
    <name evidence="2" type="ORF">C5E16_08515</name>
</gene>
<accession>A0A2S5VTX1</accession>
<evidence type="ECO:0000256" key="1">
    <source>
        <dbReference type="SAM" id="MobiDB-lite"/>
    </source>
</evidence>
<evidence type="ECO:0000313" key="2">
    <source>
        <dbReference type="EMBL" id="PPF67825.1"/>
    </source>
</evidence>
<evidence type="ECO:0000313" key="3">
    <source>
        <dbReference type="Proteomes" id="UP000239241"/>
    </source>
</evidence>
<dbReference type="AlphaFoldDB" id="A0A2S5VTX1"/>
<comment type="caution">
    <text evidence="2">The sequence shown here is derived from an EMBL/GenBank/DDBJ whole genome shotgun (WGS) entry which is preliminary data.</text>
</comment>
<dbReference type="EMBL" id="PSXY01000011">
    <property type="protein sequence ID" value="PPF67825.1"/>
    <property type="molecule type" value="Genomic_DNA"/>
</dbReference>
<protein>
    <submittedName>
        <fullName evidence="2">Uncharacterized protein</fullName>
    </submittedName>
</protein>
<dbReference type="RefSeq" id="WP_104290307.1">
    <property type="nucleotide sequence ID" value="NZ_PSXY01000011.1"/>
</dbReference>
<feature type="compositionally biased region" description="Low complexity" evidence="1">
    <location>
        <begin position="106"/>
        <end position="119"/>
    </location>
</feature>
<feature type="region of interest" description="Disordered" evidence="1">
    <location>
        <begin position="78"/>
        <end position="119"/>
    </location>
</feature>
<sequence length="154" mass="15490">MTATDPAPDAPGAHDLELASAIARTALAGTGAHAETLLGRPSVRIGDRVVARVHDGALLLAPSDAVIPPAPAGVHVESVRPWPGAQPHLRVAPGSLVATGSGSARDPGSGDAPGSSSPAAAWIRAAVLATAERVPAVRLPEPSARIPHPRRPRT</sequence>
<name>A0A2S5VTX1_9MICO</name>
<proteinExistence type="predicted"/>